<protein>
    <submittedName>
        <fullName evidence="2">Uncharacterized protein</fullName>
    </submittedName>
</protein>
<reference evidence="2" key="1">
    <citation type="journal article" date="2021" name="Proc. Natl. Acad. Sci. U.S.A.">
        <title>A Catalog of Tens of Thousands of Viruses from Human Metagenomes Reveals Hidden Associations with Chronic Diseases.</title>
        <authorList>
            <person name="Tisza M.J."/>
            <person name="Buck C.B."/>
        </authorList>
    </citation>
    <scope>NUCLEOTIDE SEQUENCE</scope>
    <source>
        <strain evidence="2">CtGFb30</strain>
    </source>
</reference>
<proteinExistence type="predicted"/>
<feature type="region of interest" description="Disordered" evidence="1">
    <location>
        <begin position="1"/>
        <end position="25"/>
    </location>
</feature>
<accession>A0A8S5MFD2</accession>
<dbReference type="EMBL" id="BK014893">
    <property type="protein sequence ID" value="DAD81041.1"/>
    <property type="molecule type" value="Genomic_DNA"/>
</dbReference>
<evidence type="ECO:0000256" key="1">
    <source>
        <dbReference type="SAM" id="MobiDB-lite"/>
    </source>
</evidence>
<organism evidence="2">
    <name type="scientific">Siphoviridae sp. ctGFb30</name>
    <dbReference type="NCBI Taxonomy" id="2826219"/>
    <lineage>
        <taxon>Viruses</taxon>
        <taxon>Duplodnaviria</taxon>
        <taxon>Heunggongvirae</taxon>
        <taxon>Uroviricota</taxon>
        <taxon>Caudoviricetes</taxon>
    </lineage>
</organism>
<evidence type="ECO:0000313" key="2">
    <source>
        <dbReference type="EMBL" id="DAD81041.1"/>
    </source>
</evidence>
<sequence length="42" mass="4599">MVFLCQKSNQDTQGRTGNRLPLSYITTPPVVYPAQSTQPTGC</sequence>
<feature type="compositionally biased region" description="Polar residues" evidence="1">
    <location>
        <begin position="1"/>
        <end position="16"/>
    </location>
</feature>
<name>A0A8S5MFD2_9CAUD</name>